<protein>
    <submittedName>
        <fullName evidence="2">Uncharacterized protein</fullName>
    </submittedName>
</protein>
<dbReference type="RefSeq" id="WP_146096875.1">
    <property type="nucleotide sequence ID" value="NZ_JAJFNJ020000003.1"/>
</dbReference>
<keyword evidence="1" id="KW-0472">Membrane</keyword>
<keyword evidence="1" id="KW-1133">Transmembrane helix</keyword>
<dbReference type="AlphaFoldDB" id="A0AAJ2WZM5"/>
<sequence length="379" mass="42254">MLEVLEGIRSDPLDATVTVGVLPRDYGFDEVTEALQDIPGPFYSGSNRVNREIRFVPEDAFVYDSLADMLRRRTSALGQVPAKFALRDSDYKHGVTLDPPISVKRYFEAVDLWKALREVASYKTGEQTFHFVAGHDKEACISLKYDADDLMLMPSLQSFINDIATTDLHRQEKLTIARAGIVEQFGRESCVSLGELIKGFEQLMMYIRQSYALFLADFSTAKVRREVEKQNLDDTLRLNKTLSEIQNQLLALPAALLVAGATVDSSSVSKNIAVLVGMAIFVVLMWLLIGNQNNSVEAIGDEIKLRRELLEAQPKGIADQYKCAFNSLRKRVKTQLNVLLLVKSLVVVVFLLTAYMAVDALASGSISAHWYGLYSRGLS</sequence>
<dbReference type="EMBL" id="JAJFNJ020000003">
    <property type="protein sequence ID" value="MEC3886392.1"/>
    <property type="molecule type" value="Genomic_DNA"/>
</dbReference>
<accession>A0AAJ2WZM5</accession>
<gene>
    <name evidence="2" type="ORF">LLE72_001115</name>
</gene>
<comment type="caution">
    <text evidence="2">The sequence shown here is derived from an EMBL/GenBank/DDBJ whole genome shotgun (WGS) entry which is preliminary data.</text>
</comment>
<evidence type="ECO:0000256" key="1">
    <source>
        <dbReference type="SAM" id="Phobius"/>
    </source>
</evidence>
<feature type="transmembrane region" description="Helical" evidence="1">
    <location>
        <begin position="338"/>
        <end position="358"/>
    </location>
</feature>
<reference evidence="2" key="2">
    <citation type="submission" date="2024-01" db="EMBL/GenBank/DDBJ databases">
        <title>Long-read genome sequencing of X. campestris pv. papavericola.</title>
        <authorList>
            <person name="Hussain R.M.F."/>
            <person name="Greer S."/>
            <person name="Harrison J."/>
            <person name="Grant M."/>
            <person name="Vicente J."/>
            <person name="Studholme D.J."/>
        </authorList>
    </citation>
    <scope>NUCLEOTIDE SEQUENCE</scope>
    <source>
        <strain evidence="2">NCPPB 2970</strain>
    </source>
</reference>
<evidence type="ECO:0000313" key="3">
    <source>
        <dbReference type="Proteomes" id="UP001297361"/>
    </source>
</evidence>
<reference evidence="2" key="1">
    <citation type="submission" date="2021-10" db="EMBL/GenBank/DDBJ databases">
        <authorList>
            <person name="Hussein R."/>
            <person name="Harrison J."/>
            <person name="Studholme D.J."/>
            <person name="Vicente J."/>
            <person name="Grant M."/>
        </authorList>
    </citation>
    <scope>NUCLEOTIDE SEQUENCE</scope>
    <source>
        <strain evidence="2">NCPPB 2970</strain>
    </source>
</reference>
<organism evidence="2 3">
    <name type="scientific">Xanthomonas campestris pv. papavericola</name>
    <dbReference type="NCBI Taxonomy" id="487881"/>
    <lineage>
        <taxon>Bacteria</taxon>
        <taxon>Pseudomonadati</taxon>
        <taxon>Pseudomonadota</taxon>
        <taxon>Gammaproteobacteria</taxon>
        <taxon>Lysobacterales</taxon>
        <taxon>Lysobacteraceae</taxon>
        <taxon>Xanthomonas</taxon>
    </lineage>
</organism>
<keyword evidence="1" id="KW-0812">Transmembrane</keyword>
<evidence type="ECO:0000313" key="2">
    <source>
        <dbReference type="EMBL" id="MEC3886392.1"/>
    </source>
</evidence>
<name>A0AAJ2WZM5_XANCA</name>
<dbReference type="Proteomes" id="UP001297361">
    <property type="component" value="Unassembled WGS sequence"/>
</dbReference>
<feature type="transmembrane region" description="Helical" evidence="1">
    <location>
        <begin position="272"/>
        <end position="289"/>
    </location>
</feature>
<proteinExistence type="predicted"/>